<dbReference type="RefSeq" id="WP_202014167.1">
    <property type="nucleotide sequence ID" value="NZ_JAERRB010000011.1"/>
</dbReference>
<accession>A0ABS1KZ16</accession>
<evidence type="ECO:0000313" key="2">
    <source>
        <dbReference type="Proteomes" id="UP000613030"/>
    </source>
</evidence>
<proteinExistence type="predicted"/>
<dbReference type="Proteomes" id="UP000613030">
    <property type="component" value="Unassembled WGS sequence"/>
</dbReference>
<evidence type="ECO:0000313" key="1">
    <source>
        <dbReference type="EMBL" id="MBL0744512.1"/>
    </source>
</evidence>
<organism evidence="1 2">
    <name type="scientific">Chryseolinea lacunae</name>
    <dbReference type="NCBI Taxonomy" id="2801331"/>
    <lineage>
        <taxon>Bacteria</taxon>
        <taxon>Pseudomonadati</taxon>
        <taxon>Bacteroidota</taxon>
        <taxon>Cytophagia</taxon>
        <taxon>Cytophagales</taxon>
        <taxon>Fulvivirgaceae</taxon>
        <taxon>Chryseolinea</taxon>
    </lineage>
</organism>
<name>A0ABS1KZ16_9BACT</name>
<dbReference type="EMBL" id="JAERRB010000011">
    <property type="protein sequence ID" value="MBL0744512.1"/>
    <property type="molecule type" value="Genomic_DNA"/>
</dbReference>
<protein>
    <recommendedName>
        <fullName evidence="3">Addiction module protein</fullName>
    </recommendedName>
</protein>
<evidence type="ECO:0008006" key="3">
    <source>
        <dbReference type="Google" id="ProtNLM"/>
    </source>
</evidence>
<reference evidence="1 2" key="1">
    <citation type="submission" date="2021-01" db="EMBL/GenBank/DDBJ databases">
        <title>Chryseolinea sp. Jin1 Genome sequencing and assembly.</title>
        <authorList>
            <person name="Kim I."/>
        </authorList>
    </citation>
    <scope>NUCLEOTIDE SEQUENCE [LARGE SCALE GENOMIC DNA]</scope>
    <source>
        <strain evidence="1 2">Jin1</strain>
    </source>
</reference>
<gene>
    <name evidence="1" type="ORF">JI741_24980</name>
</gene>
<comment type="caution">
    <text evidence="1">The sequence shown here is derived from an EMBL/GenBank/DDBJ whole genome shotgun (WGS) entry which is preliminary data.</text>
</comment>
<keyword evidence="2" id="KW-1185">Reference proteome</keyword>
<sequence>MKGLTTGDWSLIARYLKSEASETDLVELDDLVTRHPELKSELKRMDQNVNPVDPEPPFDADRAFARLTQRFKDEDLL</sequence>